<dbReference type="MGI" id="MGI:3711286">
    <property type="gene designation" value="Gm14455"/>
</dbReference>
<organism evidence="1">
    <name type="scientific">Mus musculus</name>
    <name type="common">Mouse</name>
    <dbReference type="NCBI Taxonomy" id="10090"/>
    <lineage>
        <taxon>Eukaryota</taxon>
        <taxon>Metazoa</taxon>
        <taxon>Chordata</taxon>
        <taxon>Craniata</taxon>
        <taxon>Vertebrata</taxon>
        <taxon>Euteleostomi</taxon>
        <taxon>Mammalia</taxon>
        <taxon>Eutheria</taxon>
        <taxon>Euarchontoglires</taxon>
        <taxon>Glires</taxon>
        <taxon>Rodentia</taxon>
        <taxon>Myomorpha</taxon>
        <taxon>Muroidea</taxon>
        <taxon>Muridae</taxon>
        <taxon>Murinae</taxon>
        <taxon>Mus</taxon>
        <taxon>Mus</taxon>
    </lineage>
</organism>
<evidence type="ECO:0000313" key="1">
    <source>
        <dbReference type="EMBL" id="BAC33158.1"/>
    </source>
</evidence>
<reference evidence="1" key="8">
    <citation type="journal article" date="2005" name="Science">
        <title>Antisense Transcription in the Mammalian Transcriptome.</title>
        <authorList>
            <consortium name="RIKEN Genome Exploration Research Group and Genome Science Group (Genome Network Project Core Group) and the FANTOM Consortium"/>
        </authorList>
    </citation>
    <scope>NUCLEOTIDE SEQUENCE</scope>
    <source>
        <strain evidence="1">C57BL/6J</strain>
        <tissue evidence="1">Corpus striatum</tissue>
    </source>
</reference>
<dbReference type="EMBL" id="AK047799">
    <property type="protein sequence ID" value="BAC33158.1"/>
    <property type="molecule type" value="mRNA"/>
</dbReference>
<feature type="non-terminal residue" evidence="1">
    <location>
        <position position="1"/>
    </location>
</feature>
<sequence length="215" mass="23748">ASAPRKGRGRRARPWSTPIVLKILSGSWAWFQGDVLEHPWSASTSGRGRSLFFPLWFLLFKKELPIGNDDGGKPLDVFWNYSCSGDKPLQVIQAVLDFVCHKNFQGPIAAVQASLGIQQCLVGARDCLELISNSSLKVAVCEIASGPTNPLGKIQKFSYRFLYVVSGPADSVDVGFQGVFEPPSPAYKEQQARRRAGHFVLQRHCCLLCKVHVHP</sequence>
<reference evidence="1" key="5">
    <citation type="submission" date="2001-07" db="EMBL/GenBank/DDBJ databases">
        <authorList>
            <person name="Adachi J."/>
            <person name="Aizawa K."/>
            <person name="Akimura T."/>
            <person name="Arakawa T."/>
            <person name="Bono H."/>
            <person name="Carninci P."/>
            <person name="Fukuda S."/>
            <person name="Furuno M."/>
            <person name="Hanagaki T."/>
            <person name="Hara A."/>
            <person name="Hashizume W."/>
            <person name="Hayashida K."/>
            <person name="Hayatsu N."/>
            <person name="Hiramoto K."/>
            <person name="Hiraoka T."/>
            <person name="Hirozane T."/>
            <person name="Hori F."/>
            <person name="Imotani K."/>
            <person name="Ishii Y."/>
            <person name="Itoh M."/>
            <person name="Kagawa I."/>
            <person name="Kasukawa T."/>
            <person name="Katoh H."/>
            <person name="Kawai J."/>
            <person name="Kojima Y."/>
            <person name="Kondo S."/>
            <person name="Konno H."/>
            <person name="Kouda M."/>
            <person name="Koya S."/>
            <person name="Kurihara C."/>
            <person name="Matsuyama T."/>
            <person name="Miyazaki A."/>
            <person name="Murata M."/>
            <person name="Nakamura M."/>
            <person name="Nishi K."/>
            <person name="Nomura K."/>
            <person name="Numazaki R."/>
            <person name="Ohno M."/>
            <person name="Ohsato N."/>
            <person name="Okazaki Y."/>
            <person name="Saito R."/>
            <person name="Saitoh H."/>
            <person name="Sakai C."/>
            <person name="Sakai K."/>
            <person name="Sakazume N."/>
            <person name="Sano H."/>
            <person name="Sasaki D."/>
            <person name="Shibata K."/>
            <person name="Shinagawa A."/>
            <person name="Shiraki T."/>
            <person name="Sogabe Y."/>
            <person name="Tagami M."/>
            <person name="Tagawa A."/>
            <person name="Takahashi F."/>
            <person name="Takaku-Akahira S."/>
            <person name="Takeda Y."/>
            <person name="Tanaka T."/>
            <person name="Tomaru A."/>
            <person name="Toya T."/>
            <person name="Yasunishi A."/>
            <person name="Muramatsu M."/>
            <person name="Hayashizaki Y."/>
        </authorList>
    </citation>
    <scope>NUCLEOTIDE SEQUENCE</scope>
    <source>
        <strain evidence="1">C57BL/6J</strain>
        <tissue evidence="1">Corpus striatum</tissue>
    </source>
</reference>
<reference evidence="1" key="6">
    <citation type="journal article" date="2002" name="Nature">
        <title>Analysis of the mouse transcriptome based on functional annotation of 60,770 full-length cDNAs.</title>
        <authorList>
            <consortium name="The FANTOM Consortium and the RIKEN Genome Exploration Research Group Phase I and II Team"/>
        </authorList>
    </citation>
    <scope>NUCLEOTIDE SEQUENCE</scope>
    <source>
        <strain evidence="1">C57BL/6J</strain>
        <tissue evidence="1">Corpus striatum</tissue>
    </source>
</reference>
<reference evidence="1" key="2">
    <citation type="journal article" date="2000" name="Genome Res.">
        <title>Normalization and subtraction of cap-trapper-selected cDNAs to prepare full-length cDNA libraries for rapid discovery of new genes.</title>
        <authorList>
            <person name="Carninci P."/>
            <person name="Shibata Y."/>
            <person name="Hayatsu N."/>
            <person name="Sugahara Y."/>
            <person name="Shibata K."/>
            <person name="Itoh M."/>
            <person name="Konno H."/>
            <person name="Okazaki Y."/>
            <person name="Muramatsu M."/>
            <person name="Hayashizaki Y."/>
        </authorList>
    </citation>
    <scope>NUCLEOTIDE SEQUENCE</scope>
    <source>
        <strain evidence="1">C57BL/6J</strain>
        <tissue evidence="1">Corpus striatum</tissue>
    </source>
</reference>
<accession>Q8BQM2</accession>
<reference evidence="1" key="4">
    <citation type="journal article" date="2001" name="Nature">
        <title>Functional annotation of a full-length mouse cDNA collection.</title>
        <authorList>
            <consortium name="The RIKEN Genome Exploration Research Group Phase II Team and the FANTOM Consortium"/>
        </authorList>
    </citation>
    <scope>NUCLEOTIDE SEQUENCE</scope>
    <source>
        <strain evidence="1">C57BL/6J</strain>
        <tissue evidence="1">Corpus striatum</tissue>
    </source>
</reference>
<name>Q8BQM2_MOUSE</name>
<dbReference type="AlphaFoldDB" id="Q8BQM2"/>
<protein>
    <submittedName>
        <fullName evidence="1">Uncharacterized protein</fullName>
    </submittedName>
</protein>
<evidence type="ECO:0000313" key="2">
    <source>
        <dbReference type="MGI" id="MGI:3711286"/>
    </source>
</evidence>
<reference evidence="1" key="3">
    <citation type="journal article" date="2000" name="Genome Res.">
        <title>RIKEN integrated sequence analysis (RISA) system--384-format sequencing pipeline with 384 multicapillary sequencer.</title>
        <authorList>
            <person name="Shibata K."/>
            <person name="Itoh M."/>
            <person name="Aizawa K."/>
            <person name="Nagaoka S."/>
            <person name="Sasaki N."/>
            <person name="Carninci P."/>
            <person name="Konno H."/>
            <person name="Akiyama J."/>
            <person name="Nishi K."/>
            <person name="Kitsunai T."/>
            <person name="Tashiro H."/>
            <person name="Itoh M."/>
            <person name="Sumi N."/>
            <person name="Ishii Y."/>
            <person name="Nakamura S."/>
            <person name="Hazama M."/>
            <person name="Nishine T."/>
            <person name="Harada A."/>
            <person name="Yamamoto R."/>
            <person name="Matsumoto H."/>
            <person name="Sakaguchi S."/>
            <person name="Ikegami T."/>
            <person name="Kashiwagi K."/>
            <person name="Fujiwake S."/>
            <person name="Inoue K."/>
            <person name="Togawa Y."/>
            <person name="Izawa M."/>
            <person name="Ohara E."/>
            <person name="Watahiki M."/>
            <person name="Yoneda Y."/>
            <person name="Ishikawa T."/>
            <person name="Ozawa K."/>
            <person name="Tanaka T."/>
            <person name="Matsuura S."/>
            <person name="Kawai J."/>
            <person name="Okazaki Y."/>
            <person name="Muramatsu M."/>
            <person name="Inoue Y."/>
            <person name="Kira A."/>
            <person name="Hayashizaki Y."/>
        </authorList>
    </citation>
    <scope>NUCLEOTIDE SEQUENCE</scope>
    <source>
        <strain evidence="1">C57BL/6J</strain>
        <tissue evidence="1">Corpus striatum</tissue>
    </source>
</reference>
<reference evidence="1" key="7">
    <citation type="journal article" date="2005" name="Science">
        <title>The Transcriptional Landscape of the Mammalian Genome.</title>
        <authorList>
            <consortium name="The FANTOM Consortium"/>
            <consortium name="Riken Genome Exploration Research Group and Genome Science Group (Genome Network Project Core Group)"/>
        </authorList>
    </citation>
    <scope>NUCLEOTIDE SEQUENCE</scope>
    <source>
        <strain evidence="1">C57BL/6J</strain>
        <tissue evidence="1">Corpus striatum</tissue>
    </source>
</reference>
<dbReference type="AGR" id="MGI:3711286"/>
<proteinExistence type="evidence at transcript level"/>
<gene>
    <name evidence="2" type="primary">Gm14455</name>
    <name evidence="2" type="synonym">OTTMUSG00000016687</name>
</gene>
<reference evidence="1" key="1">
    <citation type="journal article" date="1999" name="Methods Enzymol.">
        <title>High-efficiency full-length cDNA cloning.</title>
        <authorList>
            <person name="Carninci P."/>
            <person name="Hayashizaki Y."/>
        </authorList>
    </citation>
    <scope>NUCLEOTIDE SEQUENCE</scope>
    <source>
        <strain evidence="1">C57BL/6J</strain>
        <tissue evidence="1">Corpus striatum</tissue>
    </source>
</reference>